<dbReference type="InterPro" id="IPR002781">
    <property type="entry name" value="TM_pro_TauE-like"/>
</dbReference>
<dbReference type="PANTHER" id="PTHR30269">
    <property type="entry name" value="TRANSMEMBRANE PROTEIN YFCA"/>
    <property type="match status" value="1"/>
</dbReference>
<comment type="subcellular location">
    <subcellularLocation>
        <location evidence="1 8">Cell membrane</location>
        <topology evidence="1 8">Multi-pass membrane protein</topology>
    </subcellularLocation>
</comment>
<keyword evidence="5 8" id="KW-0812">Transmembrane</keyword>
<keyword evidence="7 8" id="KW-0472">Membrane</keyword>
<gene>
    <name evidence="9" type="ORF">BFW38_09300</name>
</gene>
<dbReference type="PANTHER" id="PTHR30269:SF0">
    <property type="entry name" value="MEMBRANE TRANSPORTER PROTEIN YFCA-RELATED"/>
    <property type="match status" value="1"/>
</dbReference>
<organism evidence="9 10">
    <name type="scientific">Terasakiispira papahanaumokuakeensis</name>
    <dbReference type="NCBI Taxonomy" id="197479"/>
    <lineage>
        <taxon>Bacteria</taxon>
        <taxon>Pseudomonadati</taxon>
        <taxon>Pseudomonadota</taxon>
        <taxon>Gammaproteobacteria</taxon>
        <taxon>Oceanospirillales</taxon>
        <taxon>Terasakiispira</taxon>
    </lineage>
</organism>
<dbReference type="AlphaFoldDB" id="A0A1E2VEA0"/>
<dbReference type="Pfam" id="PF01925">
    <property type="entry name" value="TauE"/>
    <property type="match status" value="1"/>
</dbReference>
<dbReference type="GO" id="GO:0005886">
    <property type="term" value="C:plasma membrane"/>
    <property type="evidence" value="ECO:0007669"/>
    <property type="project" value="UniProtKB-SubCell"/>
</dbReference>
<keyword evidence="6 8" id="KW-1133">Transmembrane helix</keyword>
<evidence type="ECO:0000313" key="10">
    <source>
        <dbReference type="Proteomes" id="UP000094291"/>
    </source>
</evidence>
<evidence type="ECO:0000256" key="1">
    <source>
        <dbReference type="ARBA" id="ARBA00004651"/>
    </source>
</evidence>
<feature type="transmembrane region" description="Helical" evidence="8">
    <location>
        <begin position="230"/>
        <end position="248"/>
    </location>
</feature>
<evidence type="ECO:0000256" key="6">
    <source>
        <dbReference type="ARBA" id="ARBA00022989"/>
    </source>
</evidence>
<sequence length="252" mass="26478">MDLSMDVVVMLGFVALVAGFIDTLAGGGGLITIPALLLAGVPPLQALATNKIQAVAGTFTSTSTLLRRRLLRWSQVRALFVSALLGSAVGALCVQFIDANSLDIIIPVVLGAIALYYLLAPRAGDVDTVPRVGPAFYRFCVVPVIGFYDGMFGPGTGSFFSTAGVALRGQALVKATLNAKVMNFATNLAAVLVFVFSGHVVWLAGLSMMLGQACGAWLGTHAVVLGGTRLIKPILVSVCLVMLGRYFWEQWA</sequence>
<evidence type="ECO:0000256" key="7">
    <source>
        <dbReference type="ARBA" id="ARBA00023136"/>
    </source>
</evidence>
<dbReference type="STRING" id="197479.BFW38_09300"/>
<accession>A0A1E2VEA0</accession>
<evidence type="ECO:0000256" key="3">
    <source>
        <dbReference type="ARBA" id="ARBA00022448"/>
    </source>
</evidence>
<comment type="caution">
    <text evidence="9">The sequence shown here is derived from an EMBL/GenBank/DDBJ whole genome shotgun (WGS) entry which is preliminary data.</text>
</comment>
<proteinExistence type="inferred from homology"/>
<evidence type="ECO:0000256" key="4">
    <source>
        <dbReference type="ARBA" id="ARBA00022475"/>
    </source>
</evidence>
<evidence type="ECO:0000256" key="2">
    <source>
        <dbReference type="ARBA" id="ARBA00009142"/>
    </source>
</evidence>
<evidence type="ECO:0000256" key="8">
    <source>
        <dbReference type="RuleBase" id="RU363041"/>
    </source>
</evidence>
<dbReference type="OrthoDB" id="554695at2"/>
<name>A0A1E2VEA0_9GAMM</name>
<reference evidence="9 10" key="1">
    <citation type="submission" date="2016-08" db="EMBL/GenBank/DDBJ databases">
        <authorList>
            <person name="Seilhamer J.J."/>
        </authorList>
    </citation>
    <scope>NUCLEOTIDE SEQUENCE [LARGE SCALE GENOMIC DNA]</scope>
    <source>
        <strain evidence="9 10">PH27A</strain>
    </source>
</reference>
<dbReference type="Proteomes" id="UP000094291">
    <property type="component" value="Unassembled WGS sequence"/>
</dbReference>
<protein>
    <recommendedName>
        <fullName evidence="8">Probable membrane transporter protein</fullName>
    </recommendedName>
</protein>
<evidence type="ECO:0000313" key="9">
    <source>
        <dbReference type="EMBL" id="ODC05330.1"/>
    </source>
</evidence>
<keyword evidence="10" id="KW-1185">Reference proteome</keyword>
<dbReference type="EMBL" id="MDTQ01000001">
    <property type="protein sequence ID" value="ODC05330.1"/>
    <property type="molecule type" value="Genomic_DNA"/>
</dbReference>
<evidence type="ECO:0000256" key="5">
    <source>
        <dbReference type="ARBA" id="ARBA00022692"/>
    </source>
</evidence>
<keyword evidence="4 8" id="KW-1003">Cell membrane</keyword>
<feature type="transmembrane region" description="Helical" evidence="8">
    <location>
        <begin position="104"/>
        <end position="120"/>
    </location>
</feature>
<feature type="transmembrane region" description="Helical" evidence="8">
    <location>
        <begin position="78"/>
        <end position="98"/>
    </location>
</feature>
<feature type="transmembrane region" description="Helical" evidence="8">
    <location>
        <begin position="7"/>
        <end position="40"/>
    </location>
</feature>
<keyword evidence="3" id="KW-0813">Transport</keyword>
<dbReference type="InterPro" id="IPR052017">
    <property type="entry name" value="TSUP"/>
</dbReference>
<comment type="similarity">
    <text evidence="2 8">Belongs to the 4-toluene sulfonate uptake permease (TSUP) (TC 2.A.102) family.</text>
</comment>
<feature type="transmembrane region" description="Helical" evidence="8">
    <location>
        <begin position="188"/>
        <end position="210"/>
    </location>
</feature>